<evidence type="ECO:0000313" key="2">
    <source>
        <dbReference type="Proteomes" id="UP000034024"/>
    </source>
</evidence>
<dbReference type="RefSeq" id="WP_046842527.1">
    <property type="nucleotide sequence ID" value="NZ_CP011389.1"/>
</dbReference>
<organism evidence="1 2">
    <name type="scientific">Deinococcus soli</name>
    <name type="common">ex Cha et al. 2016</name>
    <dbReference type="NCBI Taxonomy" id="1309411"/>
    <lineage>
        <taxon>Bacteria</taxon>
        <taxon>Thermotogati</taxon>
        <taxon>Deinococcota</taxon>
        <taxon>Deinococci</taxon>
        <taxon>Deinococcales</taxon>
        <taxon>Deinococcaceae</taxon>
        <taxon>Deinococcus</taxon>
    </lineage>
</organism>
<dbReference type="KEGG" id="dch:SY84_01565"/>
<dbReference type="EMBL" id="CP011389">
    <property type="protein sequence ID" value="AKH15951.1"/>
    <property type="molecule type" value="Genomic_DNA"/>
</dbReference>
<dbReference type="PATRIC" id="fig|1309411.5.peg.323"/>
<sequence length="82" mass="9515">MTQFIRRWTSPLPDDVVPPVTLDSERVRLAALLARTWDGERTTPITLLTERAQVTTNPTLLRGVIDELEYHLRLEHQASHLW</sequence>
<reference evidence="1 2" key="1">
    <citation type="submission" date="2015-01" db="EMBL/GenBank/DDBJ databases">
        <title>Deinococcus soli/N5/whole genome sequencing.</title>
        <authorList>
            <person name="Kim M.K."/>
            <person name="Srinivasan S."/>
            <person name="Lee J.-J."/>
        </authorList>
    </citation>
    <scope>NUCLEOTIDE SEQUENCE [LARGE SCALE GENOMIC DNA]</scope>
    <source>
        <strain evidence="1 2">N5</strain>
    </source>
</reference>
<accession>A0A0F7JIV5</accession>
<evidence type="ECO:0000313" key="1">
    <source>
        <dbReference type="EMBL" id="AKH15951.1"/>
    </source>
</evidence>
<gene>
    <name evidence="1" type="ORF">SY84_01565</name>
</gene>
<name>A0A0F7JIV5_9DEIO</name>
<protein>
    <submittedName>
        <fullName evidence="1">Uncharacterized protein</fullName>
    </submittedName>
</protein>
<proteinExistence type="predicted"/>
<dbReference type="AlphaFoldDB" id="A0A0F7JIV5"/>
<dbReference type="Proteomes" id="UP000034024">
    <property type="component" value="Chromosome"/>
</dbReference>
<keyword evidence="2" id="KW-1185">Reference proteome</keyword>